<feature type="binding site" evidence="3">
    <location>
        <position position="124"/>
    </location>
    <ligand>
        <name>Mg(2+)</name>
        <dbReference type="ChEBI" id="CHEBI:18420"/>
        <label>1</label>
        <note>catalytic</note>
    </ligand>
</feature>
<dbReference type="VEuPathDB" id="TriTrypDB:LDHU3_31.5190"/>
<feature type="compositionally biased region" description="Basic and acidic residues" evidence="4">
    <location>
        <begin position="648"/>
        <end position="657"/>
    </location>
</feature>
<evidence type="ECO:0000256" key="4">
    <source>
        <dbReference type="SAM" id="MobiDB-lite"/>
    </source>
</evidence>
<evidence type="ECO:0000313" key="6">
    <source>
        <dbReference type="Proteomes" id="UP000318447"/>
    </source>
</evidence>
<dbReference type="VEuPathDB" id="TriTrypDB:LdCL_310038500"/>
<feature type="binding site" evidence="3">
    <location>
        <position position="196"/>
    </location>
    <ligand>
        <name>Mg(2+)</name>
        <dbReference type="ChEBI" id="CHEBI:18420"/>
        <label>1</label>
        <note>catalytic</note>
    </ligand>
</feature>
<dbReference type="GO" id="GO:0008441">
    <property type="term" value="F:3'(2'),5'-bisphosphate nucleotidase activity"/>
    <property type="evidence" value="ECO:0007669"/>
    <property type="project" value="UniProtKB-EC"/>
</dbReference>
<dbReference type="GO" id="GO:0046872">
    <property type="term" value="F:metal ion binding"/>
    <property type="evidence" value="ECO:0007669"/>
    <property type="project" value="UniProtKB-KW"/>
</dbReference>
<keyword evidence="3" id="KW-0460">Magnesium</keyword>
<evidence type="ECO:0000256" key="2">
    <source>
        <dbReference type="ARBA" id="ARBA00012633"/>
    </source>
</evidence>
<dbReference type="VEuPathDB" id="TriTrypDB:LDHU3_31.5210"/>
<feature type="region of interest" description="Disordered" evidence="4">
    <location>
        <begin position="627"/>
        <end position="678"/>
    </location>
</feature>
<dbReference type="EC" id="3.1.3.7" evidence="2"/>
<feature type="compositionally biased region" description="Acidic residues" evidence="4">
    <location>
        <begin position="658"/>
        <end position="667"/>
    </location>
</feature>
<dbReference type="Gene3D" id="3.40.190.80">
    <property type="match status" value="1"/>
</dbReference>
<dbReference type="Pfam" id="PF00459">
    <property type="entry name" value="Inositol_P"/>
    <property type="match status" value="1"/>
</dbReference>
<name>A0A504X0R5_LEIDO</name>
<dbReference type="Gene3D" id="3.30.540.10">
    <property type="entry name" value="Fructose-1,6-Bisphosphatase, subunit A, domain 1"/>
    <property type="match status" value="1"/>
</dbReference>
<dbReference type="PANTHER" id="PTHR43028:SF5">
    <property type="entry name" value="3'(2'),5'-BISPHOSPHATE NUCLEOTIDASE 1"/>
    <property type="match status" value="1"/>
</dbReference>
<dbReference type="VEuPathDB" id="TriTrypDB:LdBPK_313030.1"/>
<dbReference type="SUPFAM" id="SSF56655">
    <property type="entry name" value="Carbohydrate phosphatase"/>
    <property type="match status" value="1"/>
</dbReference>
<dbReference type="VEuPathDB" id="TriTrypDB:LdBPK_313020.1"/>
<dbReference type="PANTHER" id="PTHR43028">
    <property type="entry name" value="3'(2'),5'-BISPHOSPHATE NUCLEOTIDASE 1"/>
    <property type="match status" value="1"/>
</dbReference>
<feature type="binding site" evidence="3">
    <location>
        <position position="193"/>
    </location>
    <ligand>
        <name>Mg(2+)</name>
        <dbReference type="ChEBI" id="CHEBI:18420"/>
        <label>1</label>
        <note>catalytic</note>
    </ligand>
</feature>
<protein>
    <recommendedName>
        <fullName evidence="2">3'(2'),5'-bisphosphate nucleotidase</fullName>
        <ecNumber evidence="2">3.1.3.7</ecNumber>
    </recommendedName>
</protein>
<sequence length="839" mass="91091">MTSVNVAQLLAVCVRASLAAQRYVMLNLLKLPEAGAKMAHAHNSSLEASVTHPRTVLDLSDTEKGVLMDLLHHAVSVDVKSRLGHQNGDAADDLVTTADVLVQTVVVRALKESFPAFPFTVVGEEDQPSSAVEKEAEACMAMHYKAISAMPYEAELYAHLQASEKSNAGADAAVVLHADSDEAMRRRLGIFIDPIDGTNCFVDGVWQAPMTLVGITLDGVPIAGVMNRIFYYPLTCTDGPAATEPQEKTCVPGLSVVLNTPTLASPFVVFDGELVPAPGQMEPQLECTCETPLAVCRSSTTKEVFLQRLLTQLEPCNAVYARGAGYKQYHLLKKILTGHHVAHEAITPADIFVCPPATIKKWDCCAAHAFLYALGGEIFDQNGVPIRYPVVGTYSAATTSLPEIAVLTDGLVAVTPYAMHEVARPSRAFHHVCVSSGLDGYLNLDEFKTALRPVGTSEDNLSTLVQTKPRQHRRLGFGDGAVRAQYRDCGLHSVYGGVGLAAACLFARSALASVSGECILSMLAFNRGRPSNTPAREKEHLHRMFSAAANALADLYRESSNSYEAGYRDALLFVQRYLQSSSPVTERGLPPSSAFSICETVNAQHMAQFLQHTIATRRERMAAVRGIHSLRRRRRESEQGNSGIDDAGIARDDGDARENDEDDDGEEPCLTPRSSPVVAIEPPADLTALAASGVVSTATPRFSPGALVTVNSTSPALSREMEHVIHTEHPVSGRLPYQPRRQRPRMERMHGHGSLGSADGPPAPLCLRSLKKEDLNYEGRVRAEKHKDELIIDYTAYLAAHPEITPLLHDIMQHLLLQKPDHPLAAMSEFVRARTSSFL</sequence>
<dbReference type="Proteomes" id="UP000318447">
    <property type="component" value="Unassembled WGS sequence"/>
</dbReference>
<dbReference type="EMBL" id="RHLC01000006">
    <property type="protein sequence ID" value="TPP42472.1"/>
    <property type="molecule type" value="Genomic_DNA"/>
</dbReference>
<dbReference type="CDD" id="cd22979">
    <property type="entry name" value="DD_AK8"/>
    <property type="match status" value="1"/>
</dbReference>
<organism evidence="5 6">
    <name type="scientific">Leishmania donovani</name>
    <dbReference type="NCBI Taxonomy" id="5661"/>
    <lineage>
        <taxon>Eukaryota</taxon>
        <taxon>Discoba</taxon>
        <taxon>Euglenozoa</taxon>
        <taxon>Kinetoplastea</taxon>
        <taxon>Metakinetoplastina</taxon>
        <taxon>Trypanosomatida</taxon>
        <taxon>Trypanosomatidae</taxon>
        <taxon>Leishmaniinae</taxon>
        <taxon>Leishmania</taxon>
    </lineage>
</organism>
<reference evidence="6" key="1">
    <citation type="submission" date="2019-02" db="EMBL/GenBank/DDBJ databases">
        <title>FDA dAtabase for Regulatory Grade micrObial Sequences (FDA-ARGOS): Supporting development and validation of Infectious Disease Dx tests.</title>
        <authorList>
            <person name="Duncan R."/>
            <person name="Fisher C."/>
            <person name="Tallon L."/>
            <person name="Sadzewicz L."/>
            <person name="Sengamalay N."/>
            <person name="Ott S."/>
            <person name="Godinez A."/>
            <person name="Nagaraj S."/>
            <person name="Vavikolanu K."/>
            <person name="Nadendla S."/>
            <person name="Aluvathingal J."/>
            <person name="Sichtig H."/>
        </authorList>
    </citation>
    <scope>NUCLEOTIDE SEQUENCE [LARGE SCALE GENOMIC DNA]</scope>
    <source>
        <strain evidence="6">FDAARGOS_361</strain>
    </source>
</reference>
<dbReference type="InterPro" id="IPR050725">
    <property type="entry name" value="CysQ/Inositol_MonoPase"/>
</dbReference>
<feature type="binding site" evidence="3">
    <location>
        <position position="363"/>
    </location>
    <ligand>
        <name>Mg(2+)</name>
        <dbReference type="ChEBI" id="CHEBI:18420"/>
        <label>1</label>
        <note>catalytic</note>
    </ligand>
</feature>
<comment type="similarity">
    <text evidence="1">Belongs to the inositol monophosphatase superfamily.</text>
</comment>
<comment type="caution">
    <text evidence="5">The sequence shown here is derived from an EMBL/GenBank/DDBJ whole genome shotgun (WGS) entry which is preliminary data.</text>
</comment>
<evidence type="ECO:0000256" key="3">
    <source>
        <dbReference type="PIRSR" id="PIRSR600760-2"/>
    </source>
</evidence>
<comment type="cofactor">
    <cofactor evidence="3">
        <name>Mg(2+)</name>
        <dbReference type="ChEBI" id="CHEBI:18420"/>
    </cofactor>
</comment>
<proteinExistence type="inferred from homology"/>
<dbReference type="AlphaFoldDB" id="A0A504X0R5"/>
<evidence type="ECO:0000313" key="5">
    <source>
        <dbReference type="EMBL" id="TPP42472.1"/>
    </source>
</evidence>
<evidence type="ECO:0000256" key="1">
    <source>
        <dbReference type="ARBA" id="ARBA00009759"/>
    </source>
</evidence>
<accession>A0A504X0R5</accession>
<dbReference type="InterPro" id="IPR000760">
    <property type="entry name" value="Inositol_monophosphatase-like"/>
</dbReference>
<feature type="binding site" evidence="3">
    <location>
        <position position="195"/>
    </location>
    <ligand>
        <name>Mg(2+)</name>
        <dbReference type="ChEBI" id="CHEBI:18420"/>
        <label>1</label>
        <note>catalytic</note>
    </ligand>
</feature>
<dbReference type="VEuPathDB" id="TriTrypDB:LdCL_310038600"/>
<keyword evidence="3" id="KW-0479">Metal-binding</keyword>
<gene>
    <name evidence="5" type="ORF">CGC21_10785</name>
</gene>